<keyword evidence="2" id="KW-1185">Reference proteome</keyword>
<sequence>MFFATVSIPTVLTATQDHRPYPSARREQQLPQRNFAWQVNLMQRMFGVTQQEDLIATRRVVAEPRPLRRQVEPVYRISLRKRFTDTLNSPFHYEMSEAARVVL</sequence>
<proteinExistence type="predicted"/>
<protein>
    <submittedName>
        <fullName evidence="1">Uncharacterized protein</fullName>
    </submittedName>
</protein>
<reference evidence="1" key="1">
    <citation type="submission" date="2023-08" db="EMBL/GenBank/DDBJ databases">
        <authorList>
            <person name="Audoor S."/>
            <person name="Bilcke G."/>
        </authorList>
    </citation>
    <scope>NUCLEOTIDE SEQUENCE</scope>
</reference>
<evidence type="ECO:0000313" key="2">
    <source>
        <dbReference type="Proteomes" id="UP001295423"/>
    </source>
</evidence>
<dbReference type="EMBL" id="CAKOGP040000324">
    <property type="protein sequence ID" value="CAJ1934039.1"/>
    <property type="molecule type" value="Genomic_DNA"/>
</dbReference>
<dbReference type="Proteomes" id="UP001295423">
    <property type="component" value="Unassembled WGS sequence"/>
</dbReference>
<accession>A0AAD2CIF3</accession>
<name>A0AAD2CIF3_9STRA</name>
<comment type="caution">
    <text evidence="1">The sequence shown here is derived from an EMBL/GenBank/DDBJ whole genome shotgun (WGS) entry which is preliminary data.</text>
</comment>
<evidence type="ECO:0000313" key="1">
    <source>
        <dbReference type="EMBL" id="CAJ1934039.1"/>
    </source>
</evidence>
<gene>
    <name evidence="1" type="ORF">CYCCA115_LOCUS3569</name>
</gene>
<dbReference type="AlphaFoldDB" id="A0AAD2CIF3"/>
<organism evidence="1 2">
    <name type="scientific">Cylindrotheca closterium</name>
    <dbReference type="NCBI Taxonomy" id="2856"/>
    <lineage>
        <taxon>Eukaryota</taxon>
        <taxon>Sar</taxon>
        <taxon>Stramenopiles</taxon>
        <taxon>Ochrophyta</taxon>
        <taxon>Bacillariophyta</taxon>
        <taxon>Bacillariophyceae</taxon>
        <taxon>Bacillariophycidae</taxon>
        <taxon>Bacillariales</taxon>
        <taxon>Bacillariaceae</taxon>
        <taxon>Cylindrotheca</taxon>
    </lineage>
</organism>